<accession>A0A8I0DUW3</accession>
<name>A0A8I0DUW3_9FIRM</name>
<proteinExistence type="predicted"/>
<dbReference type="EMBL" id="JACOOX010000006">
    <property type="protein sequence ID" value="MBC5663490.1"/>
    <property type="molecule type" value="Genomic_DNA"/>
</dbReference>
<dbReference type="RefSeq" id="WP_008401359.1">
    <property type="nucleotide sequence ID" value="NZ_JACOOX010000006.1"/>
</dbReference>
<comment type="caution">
    <text evidence="1">The sequence shown here is derived from an EMBL/GenBank/DDBJ whole genome shotgun (WGS) entry which is preliminary data.</text>
</comment>
<keyword evidence="2" id="KW-1185">Reference proteome</keyword>
<evidence type="ECO:0000313" key="1">
    <source>
        <dbReference type="EMBL" id="MBC5663490.1"/>
    </source>
</evidence>
<sequence length="108" mass="12781">MKPEKVVLCASSKYEQKFYLNEEFKGLPEEIKKELKIMCVLFTEDVGGILRLEFDQEGSLNLVTEAFDEDLLYDEIGCELKIKQLQKDKQQLFSSLELFYKVFYLEDY</sequence>
<dbReference type="InterPro" id="IPR046143">
    <property type="entry name" value="DUF6145"/>
</dbReference>
<protein>
    <submittedName>
        <fullName evidence="1">Uncharacterized protein</fullName>
    </submittedName>
</protein>
<reference evidence="1 2" key="1">
    <citation type="submission" date="2020-08" db="EMBL/GenBank/DDBJ databases">
        <title>Genome public.</title>
        <authorList>
            <person name="Liu C."/>
            <person name="Sun Q."/>
        </authorList>
    </citation>
    <scope>NUCLEOTIDE SEQUENCE [LARGE SCALE GENOMIC DNA]</scope>
    <source>
        <strain evidence="1 2">NSJ-10</strain>
    </source>
</reference>
<dbReference type="AlphaFoldDB" id="A0A8I0DUW3"/>
<dbReference type="Proteomes" id="UP000615234">
    <property type="component" value="Unassembled WGS sequence"/>
</dbReference>
<evidence type="ECO:0000313" key="2">
    <source>
        <dbReference type="Proteomes" id="UP000615234"/>
    </source>
</evidence>
<organism evidence="1 2">
    <name type="scientific">Coprococcus hominis</name>
    <name type="common">ex Liu et al. 2022</name>
    <dbReference type="NCBI Taxonomy" id="2763039"/>
    <lineage>
        <taxon>Bacteria</taxon>
        <taxon>Bacillati</taxon>
        <taxon>Bacillota</taxon>
        <taxon>Clostridia</taxon>
        <taxon>Lachnospirales</taxon>
        <taxon>Lachnospiraceae</taxon>
        <taxon>Coprococcus</taxon>
    </lineage>
</organism>
<dbReference type="Pfam" id="PF19642">
    <property type="entry name" value="DUF6145"/>
    <property type="match status" value="1"/>
</dbReference>
<gene>
    <name evidence="1" type="ORF">H8S09_11515</name>
</gene>